<comment type="caution">
    <text evidence="1">The sequence shown here is derived from an EMBL/GenBank/DDBJ whole genome shotgun (WGS) entry which is preliminary data.</text>
</comment>
<keyword evidence="2" id="KW-1185">Reference proteome</keyword>
<protein>
    <submittedName>
        <fullName evidence="1">Uncharacterized protein</fullName>
    </submittedName>
</protein>
<name>G4CY20_9ACTN</name>
<evidence type="ECO:0000313" key="2">
    <source>
        <dbReference type="Proteomes" id="UP000005332"/>
    </source>
</evidence>
<dbReference type="EMBL" id="AGBA01000013">
    <property type="protein sequence ID" value="EGY77884.1"/>
    <property type="molecule type" value="Genomic_DNA"/>
</dbReference>
<accession>G4CY20</accession>
<dbReference type="AlphaFoldDB" id="G4CY20"/>
<sequence>MRTPGSSEIERACDCIGNVDSLGVNLVRDAMDLAAMQPKLR</sequence>
<dbReference type="HOGENOM" id="CLU_3274993_0_0_11"/>
<dbReference type="PATRIC" id="fig|997355.3.peg.1408"/>
<organism evidence="1 2">
    <name type="scientific">Cutibacterium avidum ATCC 25577</name>
    <dbReference type="NCBI Taxonomy" id="997355"/>
    <lineage>
        <taxon>Bacteria</taxon>
        <taxon>Bacillati</taxon>
        <taxon>Actinomycetota</taxon>
        <taxon>Actinomycetes</taxon>
        <taxon>Propionibacteriales</taxon>
        <taxon>Propionibacteriaceae</taxon>
        <taxon>Cutibacterium</taxon>
    </lineage>
</organism>
<proteinExistence type="predicted"/>
<dbReference type="Proteomes" id="UP000005332">
    <property type="component" value="Unassembled WGS sequence"/>
</dbReference>
<evidence type="ECO:0000313" key="1">
    <source>
        <dbReference type="EMBL" id="EGY77884.1"/>
    </source>
</evidence>
<reference evidence="1 2" key="1">
    <citation type="submission" date="2011-06" db="EMBL/GenBank/DDBJ databases">
        <authorList>
            <person name="Muzny D."/>
            <person name="Qin X."/>
            <person name="Deng J."/>
            <person name="Jiang H."/>
            <person name="Liu Y."/>
            <person name="Qu J."/>
            <person name="Song X.-Z."/>
            <person name="Zhang L."/>
            <person name="Thornton R."/>
            <person name="Coyle M."/>
            <person name="Francisco L."/>
            <person name="Jackson L."/>
            <person name="Javaid M."/>
            <person name="Korchina V."/>
            <person name="Kovar C."/>
            <person name="Mata R."/>
            <person name="Mathew T."/>
            <person name="Ngo R."/>
            <person name="Nguyen L."/>
            <person name="Nguyen N."/>
            <person name="Okwuonu G."/>
            <person name="Ongeri F."/>
            <person name="Pham C."/>
            <person name="Simmons D."/>
            <person name="Wilczek-Boney K."/>
            <person name="Hale W."/>
            <person name="Jakkamsetti A."/>
            <person name="Pham P."/>
            <person name="Ruth R."/>
            <person name="San Lucas F."/>
            <person name="Warren J."/>
            <person name="Zhang J."/>
            <person name="Zhao Z."/>
            <person name="Zhou C."/>
            <person name="Zhu D."/>
            <person name="Lee S."/>
            <person name="Bess C."/>
            <person name="Blankenburg K."/>
            <person name="Forbes L."/>
            <person name="Fu Q."/>
            <person name="Gubbala S."/>
            <person name="Hirani K."/>
            <person name="Jayaseelan J.C."/>
            <person name="Lara F."/>
            <person name="Munidasa M."/>
            <person name="Palculict T."/>
            <person name="Patil S."/>
            <person name="Pu L.-L."/>
            <person name="Saada N."/>
            <person name="Tang L."/>
            <person name="Weissenberger G."/>
            <person name="Zhu Y."/>
            <person name="Hemphill L."/>
            <person name="Shang Y."/>
            <person name="Youmans B."/>
            <person name="Ayvaz T."/>
            <person name="Ross M."/>
            <person name="Santibanez J."/>
            <person name="Aqrawi P."/>
            <person name="Gross S."/>
            <person name="Joshi V."/>
            <person name="Fowler G."/>
            <person name="Nazareth L."/>
            <person name="Reid J."/>
            <person name="Worley K."/>
            <person name="Petrosino J."/>
            <person name="Highlander S."/>
            <person name="Gibbs R."/>
        </authorList>
    </citation>
    <scope>NUCLEOTIDE SEQUENCE [LARGE SCALE GENOMIC DNA]</scope>
    <source>
        <strain evidence="1 2">ATCC 25577</strain>
    </source>
</reference>
<gene>
    <name evidence="1" type="ORF">HMPREF9153_1427</name>
</gene>